<reference evidence="2" key="1">
    <citation type="journal article" date="2016" name="Front. Microbiol.">
        <title>Molecular Keys to the Janthinobacterium and Duganella spp. Interaction with the Plant Pathogen Fusarium graminearum.</title>
        <authorList>
            <person name="Haack F.S."/>
            <person name="Poehlein A."/>
            <person name="Kroger C."/>
            <person name="Voigt C.A."/>
            <person name="Piepenbring M."/>
            <person name="Bode H.B."/>
            <person name="Daniel R."/>
            <person name="Schafer W."/>
            <person name="Streit W.R."/>
        </authorList>
    </citation>
    <scope>NUCLEOTIDE SEQUENCE [LARGE SCALE GENOMIC DNA]</scope>
    <source>
        <strain evidence="2">T54</strain>
    </source>
</reference>
<dbReference type="OrthoDB" id="8564199at2"/>
<sequence length="162" mass="18299">MYKPNSLRQHLASAIPELQRDPERLLVFADEGNVVASATASLSFEYRFKLNLIVTDYAGDADAIMVALIAWLKVHQLDLMANEDRRKNGISFEVDFNNHETVDISIKLDLTERVAVQRGNQGRLDIKHVPEPQATPGYANEFWTLYAGESLLAEWQTPQADK</sequence>
<organism evidence="1 2">
    <name type="scientific">Duganella phyllosphaerae</name>
    <dbReference type="NCBI Taxonomy" id="762836"/>
    <lineage>
        <taxon>Bacteria</taxon>
        <taxon>Pseudomonadati</taxon>
        <taxon>Pseudomonadota</taxon>
        <taxon>Betaproteobacteria</taxon>
        <taxon>Burkholderiales</taxon>
        <taxon>Oxalobacteraceae</taxon>
        <taxon>Telluria group</taxon>
        <taxon>Duganella</taxon>
    </lineage>
</organism>
<gene>
    <name evidence="1" type="ORF">DUPY_29430</name>
</gene>
<dbReference type="EMBL" id="LROM01000090">
    <property type="protein sequence ID" value="OEZ98763.1"/>
    <property type="molecule type" value="Genomic_DNA"/>
</dbReference>
<dbReference type="PATRIC" id="fig|762836.4.peg.3032"/>
<protein>
    <submittedName>
        <fullName evidence="1">p2 phage tail completion protein R (GpR)</fullName>
    </submittedName>
</protein>
<dbReference type="RefSeq" id="WP_070249144.1">
    <property type="nucleotide sequence ID" value="NZ_LROM01000090.1"/>
</dbReference>
<accession>A0A1E7WJ69</accession>
<dbReference type="InterPro" id="IPR009678">
    <property type="entry name" value="Phage_tail_completion_R"/>
</dbReference>
<evidence type="ECO:0000313" key="2">
    <source>
        <dbReference type="Proteomes" id="UP000175989"/>
    </source>
</evidence>
<evidence type="ECO:0000313" key="1">
    <source>
        <dbReference type="EMBL" id="OEZ98763.1"/>
    </source>
</evidence>
<proteinExistence type="predicted"/>
<dbReference type="AlphaFoldDB" id="A0A1E7WJ69"/>
<dbReference type="Pfam" id="PF06891">
    <property type="entry name" value="P2_Phage_GpR"/>
    <property type="match status" value="1"/>
</dbReference>
<comment type="caution">
    <text evidence="1">The sequence shown here is derived from an EMBL/GenBank/DDBJ whole genome shotgun (WGS) entry which is preliminary data.</text>
</comment>
<keyword evidence="2" id="KW-1185">Reference proteome</keyword>
<name>A0A1E7WJ69_9BURK</name>
<dbReference type="Proteomes" id="UP000175989">
    <property type="component" value="Unassembled WGS sequence"/>
</dbReference>